<accession>A0A9X6WHW8</accession>
<sequence>MATNTTFKIDLDTGNFIVTSNEVIYDFNFPIPKVIESHYFESEWDFDNNLIKFHMDNKDAFHHLEDQTSTFHKIANTAKSHHFSVMRYERI</sequence>
<dbReference type="AlphaFoldDB" id="A0A9X6WHW8"/>
<reference evidence="1 2" key="1">
    <citation type="submission" date="2017-09" db="EMBL/GenBank/DDBJ databases">
        <title>Large-scale bioinformatics analysis of Bacillus genomes uncovers conserved roles of natural products in bacterial physiology.</title>
        <authorList>
            <consortium name="Agbiome Team Llc"/>
            <person name="Bleich R.M."/>
            <person name="Grubbs K.J."/>
            <person name="Santa Maria K.C."/>
            <person name="Allen S.E."/>
            <person name="Farag S."/>
            <person name="Shank E.A."/>
            <person name="Bowers A."/>
        </authorList>
    </citation>
    <scope>NUCLEOTIDE SEQUENCE [LARGE SCALE GENOMIC DNA]</scope>
    <source>
        <strain evidence="1 2">AFS085496</strain>
    </source>
</reference>
<dbReference type="EMBL" id="NUVX01000081">
    <property type="protein sequence ID" value="PFJ29021.1"/>
    <property type="molecule type" value="Genomic_DNA"/>
</dbReference>
<evidence type="ECO:0000313" key="2">
    <source>
        <dbReference type="Proteomes" id="UP000224003"/>
    </source>
</evidence>
<proteinExistence type="predicted"/>
<comment type="caution">
    <text evidence="1">The sequence shown here is derived from an EMBL/GenBank/DDBJ whole genome shotgun (WGS) entry which is preliminary data.</text>
</comment>
<organism evidence="1 2">
    <name type="scientific">Bacillus thuringiensis</name>
    <dbReference type="NCBI Taxonomy" id="1428"/>
    <lineage>
        <taxon>Bacteria</taxon>
        <taxon>Bacillati</taxon>
        <taxon>Bacillota</taxon>
        <taxon>Bacilli</taxon>
        <taxon>Bacillales</taxon>
        <taxon>Bacillaceae</taxon>
        <taxon>Bacillus</taxon>
        <taxon>Bacillus cereus group</taxon>
    </lineage>
</organism>
<dbReference type="Proteomes" id="UP000224003">
    <property type="component" value="Unassembled WGS sequence"/>
</dbReference>
<protein>
    <submittedName>
        <fullName evidence="1">Uncharacterized protein</fullName>
    </submittedName>
</protein>
<gene>
    <name evidence="1" type="ORF">COJ15_32675</name>
</gene>
<name>A0A9X6WHW8_BACTU</name>
<evidence type="ECO:0000313" key="1">
    <source>
        <dbReference type="EMBL" id="PFJ29021.1"/>
    </source>
</evidence>
<dbReference type="RefSeq" id="WP_098517717.1">
    <property type="nucleotide sequence ID" value="NZ_NUVX01000081.1"/>
</dbReference>